<evidence type="ECO:0000256" key="2">
    <source>
        <dbReference type="ARBA" id="ARBA00022692"/>
    </source>
</evidence>
<dbReference type="PANTHER" id="PTHR24243">
    <property type="entry name" value="G-PROTEIN COUPLED RECEPTOR"/>
    <property type="match status" value="1"/>
</dbReference>
<dbReference type="RefSeq" id="XP_005109113.1">
    <property type="nucleotide sequence ID" value="XM_005109056.1"/>
</dbReference>
<feature type="transmembrane region" description="Helical" evidence="8">
    <location>
        <begin position="98"/>
        <end position="116"/>
    </location>
</feature>
<keyword evidence="10" id="KW-1185">Reference proteome</keyword>
<evidence type="ECO:0000256" key="3">
    <source>
        <dbReference type="ARBA" id="ARBA00022989"/>
    </source>
</evidence>
<keyword evidence="5 8" id="KW-0472">Membrane</keyword>
<evidence type="ECO:0000256" key="6">
    <source>
        <dbReference type="ARBA" id="ARBA00023170"/>
    </source>
</evidence>
<reference evidence="11" key="1">
    <citation type="submission" date="2025-08" db="UniProtKB">
        <authorList>
            <consortium name="RefSeq"/>
        </authorList>
    </citation>
    <scope>IDENTIFICATION</scope>
</reference>
<dbReference type="SUPFAM" id="SSF81321">
    <property type="entry name" value="Family A G protein-coupled receptor-like"/>
    <property type="match status" value="1"/>
</dbReference>
<evidence type="ECO:0000313" key="10">
    <source>
        <dbReference type="Proteomes" id="UP000694888"/>
    </source>
</evidence>
<feature type="domain" description="G-protein coupled receptors family 1 profile" evidence="9">
    <location>
        <begin position="45"/>
        <end position="326"/>
    </location>
</feature>
<accession>A0ABM0K5C0</accession>
<dbReference type="PANTHER" id="PTHR24243:SF208">
    <property type="entry name" value="PYROKININ-1 RECEPTOR"/>
    <property type="match status" value="1"/>
</dbReference>
<comment type="subcellular location">
    <subcellularLocation>
        <location evidence="1">Membrane</location>
        <topology evidence="1">Multi-pass membrane protein</topology>
    </subcellularLocation>
</comment>
<keyword evidence="7" id="KW-0807">Transducer</keyword>
<feature type="transmembrane region" description="Helical" evidence="8">
    <location>
        <begin position="200"/>
        <end position="228"/>
    </location>
</feature>
<evidence type="ECO:0000313" key="11">
    <source>
        <dbReference type="RefSeq" id="XP_005109113.1"/>
    </source>
</evidence>
<dbReference type="PRINTS" id="PR00237">
    <property type="entry name" value="GPCRRHODOPSN"/>
</dbReference>
<evidence type="ECO:0000256" key="4">
    <source>
        <dbReference type="ARBA" id="ARBA00023040"/>
    </source>
</evidence>
<dbReference type="Gene3D" id="1.20.1070.10">
    <property type="entry name" value="Rhodopsin 7-helix transmembrane proteins"/>
    <property type="match status" value="1"/>
</dbReference>
<dbReference type="GeneID" id="101864559"/>
<sequence length="353" mass="38837">MDNNNTSLLKVAQVGGLLNERITSMLLVLNWSVIGAVIAVFGIAANIINIIVFIKMGVRESVNLSLMCLSLSDLGSLVVLAMISLISNPLFTSLDLPFIYTDVIALAGGWPWTWFVRTSGMITTFVTMERCLCIKAPLRVRTILTPTRTAISLAAIFLLLLLSLFPVLAYTDLAPIFDPRTNKTLIGVVFNDKEDAMKPFVMIPGFIVTAGSFLCVCVFSLVLIHALIQRRRKWKSSKNSGTSQTGAAPSTGKTQTQNKEIQVAKMILLVAAVFLVCFVPLGSLFLTMELVPGFYMGKTYNNIYLVCMAVIQNLQGVNSSINIVLYLNMSSKFRQTIRAMFLSLKQTTEPKLD</sequence>
<feature type="transmembrane region" description="Helical" evidence="8">
    <location>
        <begin position="303"/>
        <end position="327"/>
    </location>
</feature>
<organism evidence="10 11">
    <name type="scientific">Aplysia californica</name>
    <name type="common">California sea hare</name>
    <dbReference type="NCBI Taxonomy" id="6500"/>
    <lineage>
        <taxon>Eukaryota</taxon>
        <taxon>Metazoa</taxon>
        <taxon>Spiralia</taxon>
        <taxon>Lophotrochozoa</taxon>
        <taxon>Mollusca</taxon>
        <taxon>Gastropoda</taxon>
        <taxon>Heterobranchia</taxon>
        <taxon>Euthyneura</taxon>
        <taxon>Tectipleura</taxon>
        <taxon>Aplysiida</taxon>
        <taxon>Aplysioidea</taxon>
        <taxon>Aplysiidae</taxon>
        <taxon>Aplysia</taxon>
    </lineage>
</organism>
<name>A0ABM0K5C0_APLCA</name>
<feature type="transmembrane region" description="Helical" evidence="8">
    <location>
        <begin position="267"/>
        <end position="291"/>
    </location>
</feature>
<evidence type="ECO:0000256" key="7">
    <source>
        <dbReference type="ARBA" id="ARBA00023224"/>
    </source>
</evidence>
<keyword evidence="2 8" id="KW-0812">Transmembrane</keyword>
<evidence type="ECO:0000256" key="8">
    <source>
        <dbReference type="SAM" id="Phobius"/>
    </source>
</evidence>
<feature type="transmembrane region" description="Helical" evidence="8">
    <location>
        <begin position="149"/>
        <end position="170"/>
    </location>
</feature>
<feature type="transmembrane region" description="Helical" evidence="8">
    <location>
        <begin position="66"/>
        <end position="86"/>
    </location>
</feature>
<evidence type="ECO:0000259" key="9">
    <source>
        <dbReference type="PROSITE" id="PS50262"/>
    </source>
</evidence>
<keyword evidence="4" id="KW-0297">G-protein coupled receptor</keyword>
<feature type="transmembrane region" description="Helical" evidence="8">
    <location>
        <begin position="28"/>
        <end position="54"/>
    </location>
</feature>
<proteinExistence type="predicted"/>
<evidence type="ECO:0000256" key="1">
    <source>
        <dbReference type="ARBA" id="ARBA00004141"/>
    </source>
</evidence>
<protein>
    <submittedName>
        <fullName evidence="11">G-protein coupled receptor F59B2.13</fullName>
    </submittedName>
</protein>
<dbReference type="Pfam" id="PF00001">
    <property type="entry name" value="7tm_1"/>
    <property type="match status" value="1"/>
</dbReference>
<dbReference type="PROSITE" id="PS50262">
    <property type="entry name" value="G_PROTEIN_RECEP_F1_2"/>
    <property type="match status" value="1"/>
</dbReference>
<evidence type="ECO:0000256" key="5">
    <source>
        <dbReference type="ARBA" id="ARBA00023136"/>
    </source>
</evidence>
<dbReference type="InterPro" id="IPR000276">
    <property type="entry name" value="GPCR_Rhodpsn"/>
</dbReference>
<keyword evidence="3 8" id="KW-1133">Transmembrane helix</keyword>
<gene>
    <name evidence="11" type="primary">LOC101864559</name>
</gene>
<keyword evidence="6 11" id="KW-0675">Receptor</keyword>
<dbReference type="InterPro" id="IPR017452">
    <property type="entry name" value="GPCR_Rhodpsn_7TM"/>
</dbReference>
<dbReference type="Proteomes" id="UP000694888">
    <property type="component" value="Unplaced"/>
</dbReference>